<evidence type="ECO:0000313" key="2">
    <source>
        <dbReference type="EMBL" id="MBN7822473.1"/>
    </source>
</evidence>
<keyword evidence="2" id="KW-0540">Nuclease</keyword>
<dbReference type="GO" id="GO:0004519">
    <property type="term" value="F:endonuclease activity"/>
    <property type="evidence" value="ECO:0007669"/>
    <property type="project" value="UniProtKB-KW"/>
</dbReference>
<sequence length="277" mass="30121">MRRAEPGDAVLSFSGGLICHVGSVLDFASPAPKPSKFGSAGENWANNGWLLPVEWRALAAPIRPKDRIAELGAMMPKKYSPIHPITGNGNQKAYLAEVGQAAFELLVGPSDSTEIPAVLAQRAAISGLKGIDDAIETQIATDPDLDSTTKQQLILARHGQGLFRARVFELEKACRLTAVETPRLLIASHIKPWRLCSSATERLDGANGLLLAPHVDRLFDRGLISFSDHGEVIVSSRLDRLDIKRLGLQQACEKGCAPFHPRQAVYLAFHRDKVLLL</sequence>
<feature type="domain" description="HNH nuclease" evidence="1">
    <location>
        <begin position="174"/>
        <end position="226"/>
    </location>
</feature>
<dbReference type="Pfam" id="PF13391">
    <property type="entry name" value="HNH_2"/>
    <property type="match status" value="1"/>
</dbReference>
<name>A0ABS3CZC6_9ALTE</name>
<dbReference type="Proteomes" id="UP000663992">
    <property type="component" value="Unassembled WGS sequence"/>
</dbReference>
<keyword evidence="3" id="KW-1185">Reference proteome</keyword>
<organism evidence="2 3">
    <name type="scientific">Bowmanella yangjiangensis</name>
    <dbReference type="NCBI Taxonomy" id="2811230"/>
    <lineage>
        <taxon>Bacteria</taxon>
        <taxon>Pseudomonadati</taxon>
        <taxon>Pseudomonadota</taxon>
        <taxon>Gammaproteobacteria</taxon>
        <taxon>Alteromonadales</taxon>
        <taxon>Alteromonadaceae</taxon>
        <taxon>Bowmanella</taxon>
    </lineage>
</organism>
<evidence type="ECO:0000259" key="1">
    <source>
        <dbReference type="Pfam" id="PF13391"/>
    </source>
</evidence>
<accession>A0ABS3CZC6</accession>
<keyword evidence="2" id="KW-0378">Hydrolase</keyword>
<keyword evidence="2" id="KW-0255">Endonuclease</keyword>
<dbReference type="EMBL" id="JAFKCS010000072">
    <property type="protein sequence ID" value="MBN7822473.1"/>
    <property type="molecule type" value="Genomic_DNA"/>
</dbReference>
<proteinExistence type="predicted"/>
<protein>
    <submittedName>
        <fullName evidence="2">HNH endonuclease</fullName>
    </submittedName>
</protein>
<dbReference type="InterPro" id="IPR003615">
    <property type="entry name" value="HNH_nuc"/>
</dbReference>
<gene>
    <name evidence="2" type="ORF">J0A65_21600</name>
</gene>
<comment type="caution">
    <text evidence="2">The sequence shown here is derived from an EMBL/GenBank/DDBJ whole genome shotgun (WGS) entry which is preliminary data.</text>
</comment>
<evidence type="ECO:0000313" key="3">
    <source>
        <dbReference type="Proteomes" id="UP000663992"/>
    </source>
</evidence>
<reference evidence="2 3" key="1">
    <citation type="submission" date="2021-03" db="EMBL/GenBank/DDBJ databases">
        <title>novel species isolated from a fishpond in China.</title>
        <authorList>
            <person name="Lu H."/>
            <person name="Cai Z."/>
        </authorList>
    </citation>
    <scope>NUCLEOTIDE SEQUENCE [LARGE SCALE GENOMIC DNA]</scope>
    <source>
        <strain evidence="2 3">Y57</strain>
    </source>
</reference>
<dbReference type="RefSeq" id="WP_206596398.1">
    <property type="nucleotide sequence ID" value="NZ_JAFKCS010000072.1"/>
</dbReference>